<proteinExistence type="inferred from homology"/>
<comment type="caution">
    <text evidence="12">The sequence shown here is derived from an EMBL/GenBank/DDBJ whole genome shotgun (WGS) entry which is preliminary data.</text>
</comment>
<organism evidence="12 13">
    <name type="scientific">Zoarces viviparus</name>
    <name type="common">Viviparous eelpout</name>
    <name type="synonym">Blennius viviparus</name>
    <dbReference type="NCBI Taxonomy" id="48416"/>
    <lineage>
        <taxon>Eukaryota</taxon>
        <taxon>Metazoa</taxon>
        <taxon>Chordata</taxon>
        <taxon>Craniata</taxon>
        <taxon>Vertebrata</taxon>
        <taxon>Euteleostomi</taxon>
        <taxon>Actinopterygii</taxon>
        <taxon>Neopterygii</taxon>
        <taxon>Teleostei</taxon>
        <taxon>Neoteleostei</taxon>
        <taxon>Acanthomorphata</taxon>
        <taxon>Eupercaria</taxon>
        <taxon>Perciformes</taxon>
        <taxon>Cottioidei</taxon>
        <taxon>Zoarcales</taxon>
        <taxon>Zoarcidae</taxon>
        <taxon>Zoarcinae</taxon>
        <taxon>Zoarces</taxon>
    </lineage>
</organism>
<dbReference type="PANTHER" id="PTHR46032">
    <property type="entry name" value="ALPHA-2,3-SIALYLTRANSFERASE ST3GAL I ISOFORM X1"/>
    <property type="match status" value="1"/>
</dbReference>
<evidence type="ECO:0000256" key="4">
    <source>
        <dbReference type="ARBA" id="ARBA00022679"/>
    </source>
</evidence>
<evidence type="ECO:0000313" key="12">
    <source>
        <dbReference type="EMBL" id="KAK9527246.1"/>
    </source>
</evidence>
<evidence type="ECO:0000313" key="13">
    <source>
        <dbReference type="Proteomes" id="UP001488805"/>
    </source>
</evidence>
<keyword evidence="3" id="KW-0328">Glycosyltransferase</keyword>
<dbReference type="InterPro" id="IPR051757">
    <property type="entry name" value="Beta-gal_alpha2-3_sialyltrans"/>
</dbReference>
<dbReference type="GO" id="GO:0003836">
    <property type="term" value="F:beta-galactoside (CMP) alpha-2,3-sialyltransferase activity"/>
    <property type="evidence" value="ECO:0007669"/>
    <property type="project" value="TreeGrafter"/>
</dbReference>
<keyword evidence="6" id="KW-0735">Signal-anchor</keyword>
<evidence type="ECO:0000256" key="5">
    <source>
        <dbReference type="ARBA" id="ARBA00022692"/>
    </source>
</evidence>
<keyword evidence="13" id="KW-1185">Reference proteome</keyword>
<keyword evidence="8" id="KW-0333">Golgi apparatus</keyword>
<evidence type="ECO:0000256" key="1">
    <source>
        <dbReference type="ARBA" id="ARBA00004323"/>
    </source>
</evidence>
<keyword evidence="5" id="KW-0812">Transmembrane</keyword>
<dbReference type="EMBL" id="JBCEZU010000123">
    <property type="protein sequence ID" value="KAK9527246.1"/>
    <property type="molecule type" value="Genomic_DNA"/>
</dbReference>
<dbReference type="GO" id="GO:0000139">
    <property type="term" value="C:Golgi membrane"/>
    <property type="evidence" value="ECO:0007669"/>
    <property type="project" value="UniProtKB-SubCell"/>
</dbReference>
<dbReference type="Gene3D" id="3.90.1480.20">
    <property type="entry name" value="Glycosyl transferase family 29"/>
    <property type="match status" value="1"/>
</dbReference>
<evidence type="ECO:0000256" key="7">
    <source>
        <dbReference type="ARBA" id="ARBA00022989"/>
    </source>
</evidence>
<evidence type="ECO:0000256" key="11">
    <source>
        <dbReference type="ARBA" id="ARBA00023180"/>
    </source>
</evidence>
<evidence type="ECO:0000256" key="8">
    <source>
        <dbReference type="ARBA" id="ARBA00023034"/>
    </source>
</evidence>
<keyword evidence="11" id="KW-0325">Glycoprotein</keyword>
<protein>
    <submittedName>
        <fullName evidence="12">Uncharacterized protein</fullName>
    </submittedName>
</protein>
<dbReference type="InterPro" id="IPR001675">
    <property type="entry name" value="Glyco_trans_29"/>
</dbReference>
<evidence type="ECO:0000256" key="6">
    <source>
        <dbReference type="ARBA" id="ARBA00022968"/>
    </source>
</evidence>
<dbReference type="PANTHER" id="PTHR46032:SF6">
    <property type="entry name" value="CMP-N-ACETYLNEURAMINATE-BETA-GALACTOSAMIDE-ALPHA-2,3-SIALYLTRANSFERASE 1"/>
    <property type="match status" value="1"/>
</dbReference>
<keyword evidence="4" id="KW-0808">Transferase</keyword>
<dbReference type="Proteomes" id="UP001488805">
    <property type="component" value="Unassembled WGS sequence"/>
</dbReference>
<reference evidence="12 13" key="1">
    <citation type="journal article" date="2024" name="Genome Biol. Evol.">
        <title>Chromosome-level genome assembly of the viviparous eelpout Zoarces viviparus.</title>
        <authorList>
            <person name="Fuhrmann N."/>
            <person name="Brasseur M.V."/>
            <person name="Bakowski C.E."/>
            <person name="Podsiadlowski L."/>
            <person name="Prost S."/>
            <person name="Krehenwinkel H."/>
            <person name="Mayer C."/>
        </authorList>
    </citation>
    <scope>NUCLEOTIDE SEQUENCE [LARGE SCALE GENOMIC DNA]</scope>
    <source>
        <strain evidence="12">NO-MEL_2022_Ind0_liver</strain>
    </source>
</reference>
<dbReference type="AlphaFoldDB" id="A0AAW1EXP9"/>
<sequence length="203" mass="23118">MKLKVSIFIFLLGLTGIGLFWRADISPYFTLLAQRPCACDRCLSEGDSLFEQRFSKYDEPFLSANYNLSEDNFNWWKHLQGRGQLLSAYREKVERIFQLVPATAHVEASSPDRCRTCAVVGNSGNLMNSHYGPLIDFQDFVIRINRGQIKGYEADVGTRTTHRVMYPESAVDIDNTTIPVLFPFKLKDFDWFTKAVSTGPSGR</sequence>
<accession>A0AAW1EXP9</accession>
<comment type="subcellular location">
    <subcellularLocation>
        <location evidence="1">Golgi apparatus membrane</location>
        <topology evidence="1">Single-pass type II membrane protein</topology>
    </subcellularLocation>
</comment>
<gene>
    <name evidence="12" type="ORF">VZT92_015899</name>
</gene>
<name>A0AAW1EXP9_ZOAVI</name>
<dbReference type="FunFam" id="3.90.1480.20:FF:000015">
    <property type="entry name" value="Lactosylceramide alpha-2,3-sialyltransferase"/>
    <property type="match status" value="1"/>
</dbReference>
<dbReference type="GO" id="GO:0097503">
    <property type="term" value="P:sialylation"/>
    <property type="evidence" value="ECO:0007669"/>
    <property type="project" value="TreeGrafter"/>
</dbReference>
<evidence type="ECO:0000256" key="2">
    <source>
        <dbReference type="ARBA" id="ARBA00006003"/>
    </source>
</evidence>
<evidence type="ECO:0000256" key="10">
    <source>
        <dbReference type="ARBA" id="ARBA00023157"/>
    </source>
</evidence>
<keyword evidence="7" id="KW-1133">Transmembrane helix</keyword>
<dbReference type="InterPro" id="IPR038578">
    <property type="entry name" value="GT29-like_sf"/>
</dbReference>
<keyword evidence="9" id="KW-0472">Membrane</keyword>
<evidence type="ECO:0000256" key="3">
    <source>
        <dbReference type="ARBA" id="ARBA00022676"/>
    </source>
</evidence>
<evidence type="ECO:0000256" key="9">
    <source>
        <dbReference type="ARBA" id="ARBA00023136"/>
    </source>
</evidence>
<keyword evidence="10" id="KW-1015">Disulfide bond</keyword>
<dbReference type="Pfam" id="PF00777">
    <property type="entry name" value="Glyco_transf_29"/>
    <property type="match status" value="1"/>
</dbReference>
<comment type="similarity">
    <text evidence="2">Belongs to the glycosyltransferase 29 family.</text>
</comment>